<organism evidence="1 2">
    <name type="scientific">Lipomyces kononenkoae</name>
    <name type="common">Yeast</name>
    <dbReference type="NCBI Taxonomy" id="34357"/>
    <lineage>
        <taxon>Eukaryota</taxon>
        <taxon>Fungi</taxon>
        <taxon>Dikarya</taxon>
        <taxon>Ascomycota</taxon>
        <taxon>Saccharomycotina</taxon>
        <taxon>Lipomycetes</taxon>
        <taxon>Lipomycetales</taxon>
        <taxon>Lipomycetaceae</taxon>
        <taxon>Lipomyces</taxon>
    </lineage>
</organism>
<dbReference type="EMBL" id="MU971392">
    <property type="protein sequence ID" value="KAK9236248.1"/>
    <property type="molecule type" value="Genomic_DNA"/>
</dbReference>
<evidence type="ECO:0000313" key="2">
    <source>
        <dbReference type="Proteomes" id="UP001433508"/>
    </source>
</evidence>
<dbReference type="Proteomes" id="UP001433508">
    <property type="component" value="Unassembled WGS sequence"/>
</dbReference>
<sequence length="300" mass="34149">MALSSIRRALSPVADDRASPMTILPISDNAPFSSPPSPTGSVSSAAGRRHARFSRHSNSTYASFTSLRLPVVLRRLFKPPTLDFETAIWEICYLFIAPKKVYRQIYYHVQTKNTWARDDPSFALLLSGFLMLSAVAWGIAYSPGFFPIIRLMFNIVLVDFLLVGSIIATVGWFLAGRFLRQRTSRGVMSMSQQDNKLEWAYCFDVHCNSFLMIWFCLYVLQFVTLPLIIRDNWFSLLLGNSLYLGAFSYYVVISYLGYSALPFLEHTEMILLPILVFVVLFLASLFGFNISRHAVKFYFG</sequence>
<accession>A0ACC3SX56</accession>
<comment type="caution">
    <text evidence="1">The sequence shown here is derived from an EMBL/GenBank/DDBJ whole genome shotgun (WGS) entry which is preliminary data.</text>
</comment>
<reference evidence="2" key="1">
    <citation type="journal article" date="2024" name="Front. Bioeng. Biotechnol.">
        <title>Genome-scale model development and genomic sequencing of the oleaginous clade Lipomyces.</title>
        <authorList>
            <person name="Czajka J.J."/>
            <person name="Han Y."/>
            <person name="Kim J."/>
            <person name="Mondo S.J."/>
            <person name="Hofstad B.A."/>
            <person name="Robles A."/>
            <person name="Haridas S."/>
            <person name="Riley R."/>
            <person name="LaButti K."/>
            <person name="Pangilinan J."/>
            <person name="Andreopoulos W."/>
            <person name="Lipzen A."/>
            <person name="Yan J."/>
            <person name="Wang M."/>
            <person name="Ng V."/>
            <person name="Grigoriev I.V."/>
            <person name="Spatafora J.W."/>
            <person name="Magnuson J.K."/>
            <person name="Baker S.E."/>
            <person name="Pomraning K.R."/>
        </authorList>
    </citation>
    <scope>NUCLEOTIDE SEQUENCE [LARGE SCALE GENOMIC DNA]</scope>
    <source>
        <strain evidence="2">CBS 7786</strain>
    </source>
</reference>
<gene>
    <name evidence="1" type="ORF">V1525DRAFT_407463</name>
</gene>
<name>A0ACC3SX56_LIPKO</name>
<proteinExistence type="predicted"/>
<evidence type="ECO:0000313" key="1">
    <source>
        <dbReference type="EMBL" id="KAK9236248.1"/>
    </source>
</evidence>
<keyword evidence="2" id="KW-1185">Reference proteome</keyword>
<protein>
    <submittedName>
        <fullName evidence="1">UNC-50 family-domain-containing protein</fullName>
    </submittedName>
</protein>